<sequence length="156" mass="16687">MAADAIPKPYSATPILLLSSLCMAILKPWPSLSRRISPEIRTFSMIKFAVDETRIPNLSSLLTPKLKPSASLGTMNADIPFYMFHANLILGDDDEATSWKKTGNLFETLVSGGEDTCHAGFVGNCNPSLCSIDNPAVSISSASHRCGTSIATVGRL</sequence>
<protein>
    <submittedName>
        <fullName evidence="1">Uncharacterized protein</fullName>
    </submittedName>
</protein>
<accession>A0AAD2CGB0</accession>
<name>A0AAD2CGB0_9STRA</name>
<evidence type="ECO:0000313" key="2">
    <source>
        <dbReference type="Proteomes" id="UP001295423"/>
    </source>
</evidence>
<reference evidence="1" key="1">
    <citation type="submission" date="2023-08" db="EMBL/GenBank/DDBJ databases">
        <authorList>
            <person name="Audoor S."/>
            <person name="Bilcke G."/>
        </authorList>
    </citation>
    <scope>NUCLEOTIDE SEQUENCE</scope>
</reference>
<proteinExistence type="predicted"/>
<dbReference type="Proteomes" id="UP001295423">
    <property type="component" value="Unassembled WGS sequence"/>
</dbReference>
<comment type="caution">
    <text evidence="1">The sequence shown here is derived from an EMBL/GenBank/DDBJ whole genome shotgun (WGS) entry which is preliminary data.</text>
</comment>
<evidence type="ECO:0000313" key="1">
    <source>
        <dbReference type="EMBL" id="CAJ1934146.1"/>
    </source>
</evidence>
<gene>
    <name evidence="1" type="ORF">CYCCA115_LOCUS3610</name>
</gene>
<dbReference type="EMBL" id="CAKOGP040000335">
    <property type="protein sequence ID" value="CAJ1934146.1"/>
    <property type="molecule type" value="Genomic_DNA"/>
</dbReference>
<keyword evidence="2" id="KW-1185">Reference proteome</keyword>
<organism evidence="1 2">
    <name type="scientific">Cylindrotheca closterium</name>
    <dbReference type="NCBI Taxonomy" id="2856"/>
    <lineage>
        <taxon>Eukaryota</taxon>
        <taxon>Sar</taxon>
        <taxon>Stramenopiles</taxon>
        <taxon>Ochrophyta</taxon>
        <taxon>Bacillariophyta</taxon>
        <taxon>Bacillariophyceae</taxon>
        <taxon>Bacillariophycidae</taxon>
        <taxon>Bacillariales</taxon>
        <taxon>Bacillariaceae</taxon>
        <taxon>Cylindrotheca</taxon>
    </lineage>
</organism>
<dbReference type="AlphaFoldDB" id="A0AAD2CGB0"/>